<dbReference type="SMART" id="SM00701">
    <property type="entry name" value="PGRP"/>
    <property type="match status" value="1"/>
</dbReference>
<feature type="domain" description="N-acetylmuramoyl-L-alanine amidase" evidence="2">
    <location>
        <begin position="56"/>
        <end position="205"/>
    </location>
</feature>
<dbReference type="InterPro" id="IPR002477">
    <property type="entry name" value="Peptidoglycan-bd-like"/>
</dbReference>
<dbReference type="InterPro" id="IPR036366">
    <property type="entry name" value="PGBDSf"/>
</dbReference>
<dbReference type="InterPro" id="IPR036365">
    <property type="entry name" value="PGBD-like_sf"/>
</dbReference>
<dbReference type="Gene3D" id="3.40.80.10">
    <property type="entry name" value="Peptidoglycan recognition protein-like"/>
    <property type="match status" value="1"/>
</dbReference>
<dbReference type="SUPFAM" id="SSF55846">
    <property type="entry name" value="N-acetylmuramoyl-L-alanine amidase-like"/>
    <property type="match status" value="1"/>
</dbReference>
<dbReference type="GO" id="GO:0009253">
    <property type="term" value="P:peptidoglycan catabolic process"/>
    <property type="evidence" value="ECO:0007669"/>
    <property type="project" value="InterPro"/>
</dbReference>
<name>I1D745_9PSEU</name>
<dbReference type="InterPro" id="IPR036505">
    <property type="entry name" value="Amidase/PGRP_sf"/>
</dbReference>
<keyword evidence="5" id="KW-1185">Reference proteome</keyword>
<dbReference type="AlphaFoldDB" id="I1D745"/>
<dbReference type="PROSITE" id="PS51318">
    <property type="entry name" value="TAT"/>
    <property type="match status" value="1"/>
</dbReference>
<comment type="similarity">
    <text evidence="1">Belongs to the N-acetylmuramoyl-L-alanine amidase 2 family.</text>
</comment>
<evidence type="ECO:0000259" key="2">
    <source>
        <dbReference type="SMART" id="SM00644"/>
    </source>
</evidence>
<dbReference type="RefSeq" id="WP_005466592.1">
    <property type="nucleotide sequence ID" value="NZ_CM001484.1"/>
</dbReference>
<dbReference type="PANTHER" id="PTHR11022">
    <property type="entry name" value="PEPTIDOGLYCAN RECOGNITION PROTEIN"/>
    <property type="match status" value="1"/>
</dbReference>
<dbReference type="InterPro" id="IPR015510">
    <property type="entry name" value="PGRP"/>
</dbReference>
<proteinExistence type="inferred from homology"/>
<dbReference type="GO" id="GO:0008270">
    <property type="term" value="F:zinc ion binding"/>
    <property type="evidence" value="ECO:0007669"/>
    <property type="project" value="InterPro"/>
</dbReference>
<dbReference type="HOGENOM" id="CLU_752032_0_0_11"/>
<gene>
    <name evidence="4" type="ORF">SacglDRAFT_03927</name>
</gene>
<dbReference type="InterPro" id="IPR006311">
    <property type="entry name" value="TAT_signal"/>
</dbReference>
<dbReference type="STRING" id="928724.SacglDRAFT_03927"/>
<dbReference type="GO" id="GO:0008745">
    <property type="term" value="F:N-acetylmuramoyl-L-alanine amidase activity"/>
    <property type="evidence" value="ECO:0007669"/>
    <property type="project" value="InterPro"/>
</dbReference>
<evidence type="ECO:0000256" key="1">
    <source>
        <dbReference type="ARBA" id="ARBA00007553"/>
    </source>
</evidence>
<evidence type="ECO:0000313" key="5">
    <source>
        <dbReference type="Proteomes" id="UP000005087"/>
    </source>
</evidence>
<dbReference type="SUPFAM" id="SSF47090">
    <property type="entry name" value="PGBD-like"/>
    <property type="match status" value="1"/>
</dbReference>
<evidence type="ECO:0000259" key="3">
    <source>
        <dbReference type="SMART" id="SM00701"/>
    </source>
</evidence>
<dbReference type="eggNOG" id="COG3023">
    <property type="taxonomic scope" value="Bacteria"/>
</dbReference>
<accession>I1D745</accession>
<organism evidence="4 5">
    <name type="scientific">Saccharomonospora glauca K62</name>
    <dbReference type="NCBI Taxonomy" id="928724"/>
    <lineage>
        <taxon>Bacteria</taxon>
        <taxon>Bacillati</taxon>
        <taxon>Actinomycetota</taxon>
        <taxon>Actinomycetes</taxon>
        <taxon>Pseudonocardiales</taxon>
        <taxon>Pseudonocardiaceae</taxon>
        <taxon>Saccharomonospora</taxon>
    </lineage>
</organism>
<dbReference type="PANTHER" id="PTHR11022:SF41">
    <property type="entry name" value="PEPTIDOGLYCAN-RECOGNITION PROTEIN LC-RELATED"/>
    <property type="match status" value="1"/>
</dbReference>
<dbReference type="InterPro" id="IPR006619">
    <property type="entry name" value="PGRP_domain_met/bac"/>
</dbReference>
<dbReference type="OrthoDB" id="514320at2"/>
<feature type="domain" description="Peptidoglycan recognition protein family" evidence="3">
    <location>
        <begin position="44"/>
        <end position="199"/>
    </location>
</feature>
<reference evidence="5" key="2">
    <citation type="submission" date="2012-01" db="EMBL/GenBank/DDBJ databases">
        <title>Noncontiguous Finished sequence of chromosome of Saccharomonospora glauca K62.</title>
        <authorList>
            <consortium name="US DOE Joint Genome Institute"/>
            <person name="Lucas S."/>
            <person name="Han J."/>
            <person name="Lapidus A."/>
            <person name="Cheng J.-F."/>
            <person name="Goodwin L."/>
            <person name="Pitluck S."/>
            <person name="Peters L."/>
            <person name="Mikhailova N."/>
            <person name="Held B."/>
            <person name="Detter J.C."/>
            <person name="Han C."/>
            <person name="Tapia R."/>
            <person name="Land M."/>
            <person name="Hauser L."/>
            <person name="Kyrpides N."/>
            <person name="Ivanova N."/>
            <person name="Pagani I."/>
            <person name="Brambilla E.-M."/>
            <person name="Klenk H.-P."/>
            <person name="Woyke T."/>
        </authorList>
    </citation>
    <scope>NUCLEOTIDE SEQUENCE [LARGE SCALE GENOMIC DNA]</scope>
    <source>
        <strain evidence="5">K62</strain>
    </source>
</reference>
<dbReference type="CDD" id="cd06583">
    <property type="entry name" value="PGRP"/>
    <property type="match status" value="1"/>
</dbReference>
<dbReference type="Pfam" id="PF01471">
    <property type="entry name" value="PG_binding_1"/>
    <property type="match status" value="1"/>
</dbReference>
<dbReference type="Proteomes" id="UP000005087">
    <property type="component" value="Chromosome"/>
</dbReference>
<dbReference type="EMBL" id="CM001484">
    <property type="protein sequence ID" value="EIF00770.1"/>
    <property type="molecule type" value="Genomic_DNA"/>
</dbReference>
<dbReference type="SMART" id="SM00644">
    <property type="entry name" value="Ami_2"/>
    <property type="match status" value="1"/>
</dbReference>
<dbReference type="Pfam" id="PF01510">
    <property type="entry name" value="Amidase_2"/>
    <property type="match status" value="1"/>
</dbReference>
<evidence type="ECO:0000313" key="4">
    <source>
        <dbReference type="EMBL" id="EIF00770.1"/>
    </source>
</evidence>
<reference evidence="4 5" key="1">
    <citation type="submission" date="2011-09" db="EMBL/GenBank/DDBJ databases">
        <authorList>
            <consortium name="US DOE Joint Genome Institute (JGI-PGF)"/>
            <person name="Lucas S."/>
            <person name="Han J."/>
            <person name="Lapidus A."/>
            <person name="Cheng J.-F."/>
            <person name="Goodwin L."/>
            <person name="Pitluck S."/>
            <person name="Peters L."/>
            <person name="Land M.L."/>
            <person name="Hauser L."/>
            <person name="Brambilla E."/>
            <person name="Klenk H.-P."/>
            <person name="Woyke T.J."/>
        </authorList>
    </citation>
    <scope>NUCLEOTIDE SEQUENCE [LARGE SCALE GENOMIC DNA]</scope>
    <source>
        <strain evidence="4 5">K62</strain>
    </source>
</reference>
<dbReference type="InterPro" id="IPR002502">
    <property type="entry name" value="Amidase_domain"/>
</dbReference>
<protein>
    <submittedName>
        <fullName evidence="4">Putative peptidoglycan-binding domain-containing protein</fullName>
    </submittedName>
</protein>
<dbReference type="Gene3D" id="1.10.101.10">
    <property type="entry name" value="PGBD-like superfamily/PGBD"/>
    <property type="match status" value="1"/>
</dbReference>
<sequence length="310" mass="33788">MADKPVIDRRTLLVGGGLAVTALGTALTVPAGTAAAHPRPVEAPNIYDTTAWGARPPREPITLLNHKPTYIVVHHTVEPGNSEDYSLEHAFAISRSIQDFHMDSNGWIDTGQQFTISRGGYITEGRHRSLEALRGGTQHVLGANVADHNSEIIGIENEGLYMEVDVPQTLWDSLVALVAYMASQYDISPDLIRGHRDFNSTACPGDVLYARLPELRQAVADRLGVTFREPEPTPLLRPGDTGDDVRLAQRRLRARGYDVTVDGVFGDKTRDAVAAFAASNGLGEPTCQACARSDERGYLGIDVWERLAPR</sequence>